<dbReference type="AlphaFoldDB" id="A0A075R4F1"/>
<protein>
    <submittedName>
        <fullName evidence="2">Protein CotJB</fullName>
    </submittedName>
</protein>
<dbReference type="RefSeq" id="WP_003337642.1">
    <property type="nucleotide sequence ID" value="NZ_CP007806.1"/>
</dbReference>
<dbReference type="KEGG" id="blr:BRLA_c023990"/>
<proteinExistence type="predicted"/>
<name>A0A075R4F1_BRELA</name>
<dbReference type="STRING" id="1042163.BRLA_c023990"/>
<dbReference type="Proteomes" id="UP000005850">
    <property type="component" value="Chromosome"/>
</dbReference>
<accession>A0A075R4F1</accession>
<dbReference type="eggNOG" id="ENOG5032Y4N">
    <property type="taxonomic scope" value="Bacteria"/>
</dbReference>
<keyword evidence="3" id="KW-1185">Reference proteome</keyword>
<dbReference type="InterPro" id="IPR024207">
    <property type="entry name" value="CotJB_dom"/>
</dbReference>
<feature type="domain" description="Protein CotJB" evidence="1">
    <location>
        <begin position="17"/>
        <end position="92"/>
    </location>
</feature>
<evidence type="ECO:0000313" key="3">
    <source>
        <dbReference type="Proteomes" id="UP000005850"/>
    </source>
</evidence>
<dbReference type="HOGENOM" id="CLU_163198_1_0_9"/>
<dbReference type="InterPro" id="IPR016571">
    <property type="entry name" value="Spore_coat_assembly_CotJB"/>
</dbReference>
<organism evidence="2 3">
    <name type="scientific">Brevibacillus laterosporus LMG 15441</name>
    <dbReference type="NCBI Taxonomy" id="1042163"/>
    <lineage>
        <taxon>Bacteria</taxon>
        <taxon>Bacillati</taxon>
        <taxon>Bacillota</taxon>
        <taxon>Bacilli</taxon>
        <taxon>Bacillales</taxon>
        <taxon>Paenibacillaceae</taxon>
        <taxon>Brevibacillus</taxon>
    </lineage>
</organism>
<evidence type="ECO:0000313" key="2">
    <source>
        <dbReference type="EMBL" id="AIG26719.1"/>
    </source>
</evidence>
<dbReference type="Pfam" id="PF12652">
    <property type="entry name" value="CotJB"/>
    <property type="match status" value="1"/>
</dbReference>
<dbReference type="EMBL" id="CP007806">
    <property type="protein sequence ID" value="AIG26719.1"/>
    <property type="molecule type" value="Genomic_DNA"/>
</dbReference>
<dbReference type="PIRSF" id="PIRSF010606">
    <property type="entry name" value="Spore_coat_CotJB"/>
    <property type="match status" value="1"/>
</dbReference>
<reference evidence="2 3" key="1">
    <citation type="journal article" date="2011" name="J. Bacteriol.">
        <title>Genome sequence of Brevibacillus laterosporus LMG 15441, a pathogen of invertebrates.</title>
        <authorList>
            <person name="Djukic M."/>
            <person name="Poehlein A."/>
            <person name="Thurmer A."/>
            <person name="Daniel R."/>
        </authorList>
    </citation>
    <scope>NUCLEOTIDE SEQUENCE [LARGE SCALE GENOMIC DNA]</scope>
    <source>
        <strain evidence="2 3">LMG 15441</strain>
    </source>
</reference>
<evidence type="ECO:0000259" key="1">
    <source>
        <dbReference type="Pfam" id="PF12652"/>
    </source>
</evidence>
<gene>
    <name evidence="2" type="primary">cotJB</name>
    <name evidence="2" type="ORF">BRLA_c023990</name>
</gene>
<sequence>MSDHDTFKDERQQQFYELLHQIQTIDFVLVELNLYLDTHPTDMTAIRQFNDMAQQSMTLKREYESLFGPLMNFGNSFSQYPWSWNEVPWPWQV</sequence>